<feature type="transmembrane region" description="Helical" evidence="10">
    <location>
        <begin position="64"/>
        <end position="87"/>
    </location>
</feature>
<feature type="transmembrane region" description="Helical" evidence="10">
    <location>
        <begin position="486"/>
        <end position="509"/>
    </location>
</feature>
<proteinExistence type="predicted"/>
<evidence type="ECO:0000256" key="9">
    <source>
        <dbReference type="RuleBase" id="RU000320"/>
    </source>
</evidence>
<reference evidence="16" key="1">
    <citation type="submission" date="2021-06" db="EMBL/GenBank/DDBJ databases">
        <title>Vibrio nov. sp., novel gut bacterium isolated from Yellow Sea oyster.</title>
        <authorList>
            <person name="Muhammad N."/>
            <person name="Nguyen T.H."/>
            <person name="Lee Y.-J."/>
            <person name="Ko J."/>
            <person name="Kim S.-G."/>
        </authorList>
    </citation>
    <scope>NUCLEOTIDE SEQUENCE</scope>
    <source>
        <strain evidence="16">OG9-811</strain>
    </source>
</reference>
<dbReference type="Pfam" id="PF04039">
    <property type="entry name" value="MnhB"/>
    <property type="match status" value="1"/>
</dbReference>
<feature type="transmembrane region" description="Helical" evidence="10">
    <location>
        <begin position="787"/>
        <end position="807"/>
    </location>
</feature>
<feature type="transmembrane region" description="Helical" evidence="10">
    <location>
        <begin position="148"/>
        <end position="167"/>
    </location>
</feature>
<accession>A0A975UB55</accession>
<feature type="domain" description="NADH:quinone oxidoreductase/Mrp antiporter transmembrane" evidence="11">
    <location>
        <begin position="113"/>
        <end position="398"/>
    </location>
</feature>
<keyword evidence="7" id="KW-0406">Ion transport</keyword>
<keyword evidence="2" id="KW-0813">Transport</keyword>
<feature type="domain" description="Na+/H+ antiporter MnhB subunit-related protein" evidence="13">
    <location>
        <begin position="760"/>
        <end position="877"/>
    </location>
</feature>
<evidence type="ECO:0000256" key="7">
    <source>
        <dbReference type="ARBA" id="ARBA00023065"/>
    </source>
</evidence>
<feature type="transmembrane region" description="Helical" evidence="10">
    <location>
        <begin position="257"/>
        <end position="277"/>
    </location>
</feature>
<evidence type="ECO:0000259" key="14">
    <source>
        <dbReference type="Pfam" id="PF13244"/>
    </source>
</evidence>
<feature type="transmembrane region" description="Helical" evidence="10">
    <location>
        <begin position="117"/>
        <end position="136"/>
    </location>
</feature>
<dbReference type="InterPro" id="IPR001750">
    <property type="entry name" value="ND/Mrp_TM"/>
</dbReference>
<evidence type="ECO:0000256" key="5">
    <source>
        <dbReference type="ARBA" id="ARBA00022692"/>
    </source>
</evidence>
<dbReference type="GO" id="GO:0005886">
    <property type="term" value="C:plasma membrane"/>
    <property type="evidence" value="ECO:0007669"/>
    <property type="project" value="UniProtKB-SubCell"/>
</dbReference>
<dbReference type="GO" id="GO:0015297">
    <property type="term" value="F:antiporter activity"/>
    <property type="evidence" value="ECO:0007669"/>
    <property type="project" value="UniProtKB-KW"/>
</dbReference>
<dbReference type="InterPro" id="IPR007182">
    <property type="entry name" value="MnhB"/>
</dbReference>
<keyword evidence="8 10" id="KW-0472">Membrane</keyword>
<dbReference type="InterPro" id="IPR050616">
    <property type="entry name" value="CPA3_Na-H_Antiporter_A"/>
</dbReference>
<gene>
    <name evidence="16" type="ORF">KNV97_10035</name>
</gene>
<feature type="transmembrane region" description="Helical" evidence="10">
    <location>
        <begin position="351"/>
        <end position="376"/>
    </location>
</feature>
<dbReference type="KEGG" id="vos:KNV97_10035"/>
<evidence type="ECO:0000256" key="3">
    <source>
        <dbReference type="ARBA" id="ARBA00022449"/>
    </source>
</evidence>
<feature type="transmembrane region" description="Helical" evidence="10">
    <location>
        <begin position="729"/>
        <end position="747"/>
    </location>
</feature>
<feature type="transmembrane region" description="Helical" evidence="10">
    <location>
        <begin position="672"/>
        <end position="690"/>
    </location>
</feature>
<feature type="transmembrane region" description="Helical" evidence="10">
    <location>
        <begin position="862"/>
        <end position="881"/>
    </location>
</feature>
<evidence type="ECO:0000256" key="1">
    <source>
        <dbReference type="ARBA" id="ARBA00004651"/>
    </source>
</evidence>
<dbReference type="PANTHER" id="PTHR43373:SF1">
    <property type="entry name" value="NA(+)_H(+) ANTIPORTER SUBUNIT A"/>
    <property type="match status" value="1"/>
</dbReference>
<sequence>MPELTLHARSQPIAWLLFPLLPLVIFVALLFCYDAQGSDAQGTVWSVPWVASMGINLSVRLDGLSALFAGLISGIGFLIQVYALAYLRGKPARLSFHCQLTLFMLAMLGLVVSDNLLLLFVFWELTTLTSYLLIGFNHESPTSRQNALQSLLVTGAGGLALLAGLIMLGDIANSYELDVILQQTEVIASHALFLPSMVLIFLGAVTKSAQFPFHFWLPNAMAAPTPVSAYLHSATMVKAGVYLLARFSPIYSHSEVWFYTLVIIGGITAVWCTLVAIRQTDLKLMLAYSTNVALGKLMLLLGIGTQLSVSALLLFIVAHALYKAALFMVVGNVDLATGTRDIRRLSGLNSVLVMSTTALVIAALSKAGLLPMMGFVSKEYMYKASLEIGIMVTATLVAANALMVSVAILLVRKPFFSRQSGTASTIKPVEKRWALWLPATLLASGSLLLPLFGLNWLDDQVITPGVAAILPGAEPEPTKLWQGFNFALLLSVITVLLGVAVYVLCPGLLSRWRSAGERVIKAEVVFSGLIGAMTQIARWQTQCLQHKPLRSYVLRFFSVLAGLLLISSMAFTTLPFDSLSEVVFYEIAIALLMVAAVFVCITTGARLLAIAALGSIGFMTTLVFMLYSAPDVAKTLLLVETLMVVFMALLMRHIPRLETVHAHSALRKTVHAIVAVTIGLSVCMLLLYVTKQPLDLTVTDFYARNSVPGGHGRNIVNVILVDFRALDTLGEALVVVLSGLAAVSLLSSRYGKQNRIQSLIFATTSHIVAALMLVFSLYLLLRGHNHPGGGFIGALIAVIGFSLLMFAKSPRYVRDRLHYPPFRIALFGVLLSLTAGSFSYVAGLPLLTGLWWTEPVTIGTPLMFDIGIYLAVIGGVMGMLLRINEELD</sequence>
<feature type="transmembrane region" description="Helical" evidence="10">
    <location>
        <begin position="388"/>
        <end position="412"/>
    </location>
</feature>
<feature type="transmembrane region" description="Helical" evidence="10">
    <location>
        <begin position="187"/>
        <end position="206"/>
    </location>
</feature>
<evidence type="ECO:0000313" key="17">
    <source>
        <dbReference type="Proteomes" id="UP000694232"/>
    </source>
</evidence>
<evidence type="ECO:0000256" key="8">
    <source>
        <dbReference type="ARBA" id="ARBA00023136"/>
    </source>
</evidence>
<dbReference type="Pfam" id="PF13244">
    <property type="entry name" value="MbhD"/>
    <property type="match status" value="1"/>
</dbReference>
<dbReference type="InterPro" id="IPR001516">
    <property type="entry name" value="Proton_antipo_N"/>
</dbReference>
<keyword evidence="5 9" id="KW-0812">Transmembrane</keyword>
<keyword evidence="17" id="KW-1185">Reference proteome</keyword>
<dbReference type="AlphaFoldDB" id="A0A975UB55"/>
<keyword evidence="3" id="KW-0050">Antiport</keyword>
<keyword evidence="6 10" id="KW-1133">Transmembrane helix</keyword>
<evidence type="ECO:0000259" key="15">
    <source>
        <dbReference type="Pfam" id="PF20501"/>
    </source>
</evidence>
<name>A0A975UB55_9VIBR</name>
<evidence type="ECO:0000256" key="2">
    <source>
        <dbReference type="ARBA" id="ARBA00022448"/>
    </source>
</evidence>
<evidence type="ECO:0000259" key="11">
    <source>
        <dbReference type="Pfam" id="PF00361"/>
    </source>
</evidence>
<feature type="domain" description="MrpA C-terminal/MbhD" evidence="14">
    <location>
        <begin position="591"/>
        <end position="656"/>
    </location>
</feature>
<dbReference type="InterPro" id="IPR025383">
    <property type="entry name" value="MrpA_C/MbhD"/>
</dbReference>
<organism evidence="16 17">
    <name type="scientific">Vibrio ostreae</name>
    <dbReference type="NCBI Taxonomy" id="2841925"/>
    <lineage>
        <taxon>Bacteria</taxon>
        <taxon>Pseudomonadati</taxon>
        <taxon>Pseudomonadota</taxon>
        <taxon>Gammaproteobacteria</taxon>
        <taxon>Vibrionales</taxon>
        <taxon>Vibrionaceae</taxon>
        <taxon>Vibrio</taxon>
    </lineage>
</organism>
<dbReference type="GO" id="GO:0006811">
    <property type="term" value="P:monoatomic ion transport"/>
    <property type="evidence" value="ECO:0007669"/>
    <property type="project" value="UniProtKB-KW"/>
</dbReference>
<feature type="transmembrane region" description="Helical" evidence="10">
    <location>
        <begin position="819"/>
        <end position="842"/>
    </location>
</feature>
<feature type="transmembrane region" description="Helical" evidence="10">
    <location>
        <begin position="433"/>
        <end position="454"/>
    </location>
</feature>
<evidence type="ECO:0000259" key="12">
    <source>
        <dbReference type="Pfam" id="PF00662"/>
    </source>
</evidence>
<comment type="subcellular location">
    <subcellularLocation>
        <location evidence="1">Cell membrane</location>
        <topology evidence="1">Multi-pass membrane protein</topology>
    </subcellularLocation>
    <subcellularLocation>
        <location evidence="9">Membrane</location>
        <topology evidence="9">Multi-pass membrane protein</topology>
    </subcellularLocation>
</comment>
<feature type="transmembrane region" description="Helical" evidence="10">
    <location>
        <begin position="608"/>
        <end position="627"/>
    </location>
</feature>
<dbReference type="Proteomes" id="UP000694232">
    <property type="component" value="Chromosome 1"/>
</dbReference>
<evidence type="ECO:0000256" key="6">
    <source>
        <dbReference type="ARBA" id="ARBA00022989"/>
    </source>
</evidence>
<dbReference type="RefSeq" id="WP_218563022.1">
    <property type="nucleotide sequence ID" value="NZ_CP076643.1"/>
</dbReference>
<protein>
    <submittedName>
        <fullName evidence="16">DUF4040 domain-containing protein</fullName>
    </submittedName>
</protein>
<feature type="transmembrane region" description="Helical" evidence="10">
    <location>
        <begin position="582"/>
        <end position="601"/>
    </location>
</feature>
<dbReference type="PANTHER" id="PTHR43373">
    <property type="entry name" value="NA(+)/H(+) ANTIPORTER SUBUNIT"/>
    <property type="match status" value="1"/>
</dbReference>
<feature type="transmembrane region" description="Helical" evidence="10">
    <location>
        <begin position="94"/>
        <end position="111"/>
    </location>
</feature>
<feature type="transmembrane region" description="Helical" evidence="10">
    <location>
        <begin position="759"/>
        <end position="781"/>
    </location>
</feature>
<evidence type="ECO:0000256" key="10">
    <source>
        <dbReference type="SAM" id="Phobius"/>
    </source>
</evidence>
<dbReference type="Pfam" id="PF00361">
    <property type="entry name" value="Proton_antipo_M"/>
    <property type="match status" value="1"/>
</dbReference>
<evidence type="ECO:0000259" key="13">
    <source>
        <dbReference type="Pfam" id="PF04039"/>
    </source>
</evidence>
<feature type="domain" description="MrpA C-terminal/MbhE" evidence="15">
    <location>
        <begin position="667"/>
        <end position="747"/>
    </location>
</feature>
<evidence type="ECO:0000313" key="16">
    <source>
        <dbReference type="EMBL" id="QXO18579.1"/>
    </source>
</evidence>
<feature type="transmembrane region" description="Helical" evidence="10">
    <location>
        <begin position="633"/>
        <end position="651"/>
    </location>
</feature>
<dbReference type="Pfam" id="PF20501">
    <property type="entry name" value="MbhE"/>
    <property type="match status" value="1"/>
</dbReference>
<feature type="domain" description="NADH-Ubiquinone oxidoreductase (complex I) chain 5 N-terminal" evidence="12">
    <location>
        <begin position="50"/>
        <end position="96"/>
    </location>
</feature>
<keyword evidence="4" id="KW-1003">Cell membrane</keyword>
<dbReference type="EMBL" id="CP076643">
    <property type="protein sequence ID" value="QXO18579.1"/>
    <property type="molecule type" value="Genomic_DNA"/>
</dbReference>
<feature type="transmembrane region" description="Helical" evidence="10">
    <location>
        <begin position="552"/>
        <end position="576"/>
    </location>
</feature>
<feature type="transmembrane region" description="Helical" evidence="10">
    <location>
        <begin position="309"/>
        <end position="330"/>
    </location>
</feature>
<dbReference type="Pfam" id="PF00662">
    <property type="entry name" value="Proton_antipo_N"/>
    <property type="match status" value="1"/>
</dbReference>
<evidence type="ECO:0000256" key="4">
    <source>
        <dbReference type="ARBA" id="ARBA00022475"/>
    </source>
</evidence>
<feature type="transmembrane region" description="Helical" evidence="10">
    <location>
        <begin position="284"/>
        <end position="303"/>
    </location>
</feature>
<dbReference type="InterPro" id="IPR046806">
    <property type="entry name" value="MrpA_C/MbhE"/>
</dbReference>